<dbReference type="OrthoDB" id="10046755at2759"/>
<evidence type="ECO:0000313" key="2">
    <source>
        <dbReference type="Proteomes" id="UP000663891"/>
    </source>
</evidence>
<name>A0A814WDQ9_9BILA</name>
<protein>
    <submittedName>
        <fullName evidence="1">Uncharacterized protein</fullName>
    </submittedName>
</protein>
<dbReference type="Proteomes" id="UP000663891">
    <property type="component" value="Unassembled WGS sequence"/>
</dbReference>
<organism evidence="1 2">
    <name type="scientific">Adineta steineri</name>
    <dbReference type="NCBI Taxonomy" id="433720"/>
    <lineage>
        <taxon>Eukaryota</taxon>
        <taxon>Metazoa</taxon>
        <taxon>Spiralia</taxon>
        <taxon>Gnathifera</taxon>
        <taxon>Rotifera</taxon>
        <taxon>Eurotatoria</taxon>
        <taxon>Bdelloidea</taxon>
        <taxon>Adinetida</taxon>
        <taxon>Adinetidae</taxon>
        <taxon>Adineta</taxon>
    </lineage>
</organism>
<reference evidence="1" key="1">
    <citation type="submission" date="2021-02" db="EMBL/GenBank/DDBJ databases">
        <authorList>
            <person name="Nowell W R."/>
        </authorList>
    </citation>
    <scope>NUCLEOTIDE SEQUENCE</scope>
</reference>
<gene>
    <name evidence="1" type="ORF">VCS650_LOCUS25618</name>
</gene>
<comment type="caution">
    <text evidence="1">The sequence shown here is derived from an EMBL/GenBank/DDBJ whole genome shotgun (WGS) entry which is preliminary data.</text>
</comment>
<sequence>MLLHSPSQDLYHQSCFPSIFLKDWDYYFFDTCAPGSAFHLQKMLRILSSSSHNQQQPATDNILCDLNILFEDCLWDFCSRIQIILPELPQDMFTNQMAYEFYNRQTNTMRRVKCLKQILQQSVELQKRIVNIYHEHLLTKKNSSKKIYNLIYQISKDILCGKRFDGLIGSIQSQTRISFTHFVSNIFKFIVNDYGLETLPNLSTDMNNSTSLMNLIDYQSFAVNDDKDIFSSSTTQGIFQLVTHYSCIPQTPLYHLFHQRIKSHADEIKLTLILKQTENKETEDGLRRDYYAIPPITIVDENETTQYTFEQFRSKLINSMLNDKVLTDIICERILYSYSNDLVRTFCTIIENNFTNDIIQCQQTVEFVSRRWLLLIDDNDRQLLDAYSNKNLWLLAHVYTSIEYDQNDLISIYSACRIMDRLDPTRSFYENLFNEDDGKRSNVRETFFSINLRLSMEKSLSIMFKS</sequence>
<proteinExistence type="predicted"/>
<dbReference type="AlphaFoldDB" id="A0A814WDQ9"/>
<accession>A0A814WDQ9</accession>
<evidence type="ECO:0000313" key="1">
    <source>
        <dbReference type="EMBL" id="CAF1200881.1"/>
    </source>
</evidence>
<dbReference type="EMBL" id="CAJNON010000331">
    <property type="protein sequence ID" value="CAF1200881.1"/>
    <property type="molecule type" value="Genomic_DNA"/>
</dbReference>